<protein>
    <recommendedName>
        <fullName evidence="3">DUF433 domain-containing protein</fullName>
    </recommendedName>
</protein>
<evidence type="ECO:0008006" key="3">
    <source>
        <dbReference type="Google" id="ProtNLM"/>
    </source>
</evidence>
<proteinExistence type="predicted"/>
<dbReference type="PANTHER" id="PTHR34849">
    <property type="entry name" value="SSL5025 PROTEIN"/>
    <property type="match status" value="1"/>
</dbReference>
<evidence type="ECO:0000313" key="2">
    <source>
        <dbReference type="Proteomes" id="UP000053176"/>
    </source>
</evidence>
<evidence type="ECO:0000313" key="1">
    <source>
        <dbReference type="EMBL" id="KUM25557.1"/>
    </source>
</evidence>
<reference evidence="1 2" key="1">
    <citation type="submission" date="2015-12" db="EMBL/GenBank/DDBJ databases">
        <title>Draft genome sequence of Mesorhizobium sp. UFLA 01-765, a multitolerant efficient symbiont and plant-growth promoting strain isolated from Zn-mining soil using Leucaena leucocephala as a trap plant.</title>
        <authorList>
            <person name="Rangel W.M."/>
            <person name="Thijs S."/>
            <person name="Longatti S.M."/>
            <person name="Moreira F.M."/>
            <person name="Weyens N."/>
            <person name="Vangronsveld J."/>
            <person name="Van Hamme J.D."/>
            <person name="Bottos E.M."/>
            <person name="Rineau F."/>
        </authorList>
    </citation>
    <scope>NUCLEOTIDE SEQUENCE [LARGE SCALE GENOMIC DNA]</scope>
    <source>
        <strain evidence="1 2">UFLA 01-765</strain>
    </source>
</reference>
<organism evidence="1 2">
    <name type="scientific">Rhizobium loti</name>
    <name type="common">Mesorhizobium loti</name>
    <dbReference type="NCBI Taxonomy" id="381"/>
    <lineage>
        <taxon>Bacteria</taxon>
        <taxon>Pseudomonadati</taxon>
        <taxon>Pseudomonadota</taxon>
        <taxon>Alphaproteobacteria</taxon>
        <taxon>Hyphomicrobiales</taxon>
        <taxon>Phyllobacteriaceae</taxon>
        <taxon>Mesorhizobium</taxon>
    </lineage>
</organism>
<comment type="caution">
    <text evidence="1">The sequence shown here is derived from an EMBL/GenBank/DDBJ whole genome shotgun (WGS) entry which is preliminary data.</text>
</comment>
<dbReference type="Pfam" id="PF04255">
    <property type="entry name" value="DUF433"/>
    <property type="match status" value="1"/>
</dbReference>
<dbReference type="InterPro" id="IPR009057">
    <property type="entry name" value="Homeodomain-like_sf"/>
</dbReference>
<gene>
    <name evidence="1" type="ORF">AU467_25580</name>
</gene>
<dbReference type="PANTHER" id="PTHR34849:SF3">
    <property type="entry name" value="SSR2962 PROTEIN"/>
    <property type="match status" value="1"/>
</dbReference>
<dbReference type="SUPFAM" id="SSF46689">
    <property type="entry name" value="Homeodomain-like"/>
    <property type="match status" value="1"/>
</dbReference>
<dbReference type="OrthoDB" id="200074at2"/>
<dbReference type="InterPro" id="IPR007367">
    <property type="entry name" value="DUF433"/>
</dbReference>
<dbReference type="AlphaFoldDB" id="A0A101KRB7"/>
<name>A0A101KRB7_RHILI</name>
<accession>A0A101KRB7</accession>
<sequence length="192" mass="20449">MSPALLTPNEVAALAATSKTVIEKALEQKVFSVRRGTAGDRRLLPLHAVAVAAAAKSLGRRMTVNDKKLVARKLSAMSPAALKTAEIEVAPAVVLHVGSLARDAVERAERYAADRDAFIESAEGVQGGRPVIKGTRLTVSAIHGRLTCGDTIETLLEDYPDIPRRAFEAAVLYAQTHPRVGRPVQPRRGSAA</sequence>
<dbReference type="Gene3D" id="1.10.10.10">
    <property type="entry name" value="Winged helix-like DNA-binding domain superfamily/Winged helix DNA-binding domain"/>
    <property type="match status" value="1"/>
</dbReference>
<dbReference type="EMBL" id="LPWA01000116">
    <property type="protein sequence ID" value="KUM25557.1"/>
    <property type="molecule type" value="Genomic_DNA"/>
</dbReference>
<dbReference type="Proteomes" id="UP000053176">
    <property type="component" value="Unassembled WGS sequence"/>
</dbReference>
<dbReference type="InterPro" id="IPR036388">
    <property type="entry name" value="WH-like_DNA-bd_sf"/>
</dbReference>